<keyword evidence="1" id="KW-0614">Plasmid</keyword>
<dbReference type="InterPro" id="IPR006597">
    <property type="entry name" value="Sel1-like"/>
</dbReference>
<proteinExistence type="predicted"/>
<dbReference type="Pfam" id="PF08238">
    <property type="entry name" value="Sel1"/>
    <property type="match status" value="3"/>
</dbReference>
<sequence length="261" mass="29708">MRSASEKFVSFILGSVVLILFFKFLGWAWDNFEGVFKFMGGIFLVGIVFALIANKNSNNTDEMENGLNSNKNLNVTGEIENKINIDEQAMLDLAKKYQESGEYDKAMPLLLEMAQKGNVDCQFDLGEAYRQGLGVTTNIDRSIYWYNKAAKQNDLHAQFALGVMYLSEDEFPNIHNKDLAFMWIDRASQNIESIPDELKNNNLDFLNFLGEVYYYSGLMYENGWGTNVNHLAAFSDYIMGIKIGSAKCELQYYNLQKTLGI</sequence>
<dbReference type="SUPFAM" id="SSF81901">
    <property type="entry name" value="HCP-like"/>
    <property type="match status" value="1"/>
</dbReference>
<dbReference type="PANTHER" id="PTHR11102">
    <property type="entry name" value="SEL-1-LIKE PROTEIN"/>
    <property type="match status" value="1"/>
</dbReference>
<geneLocation type="plasmid" evidence="1">
    <name>pYHS2</name>
</geneLocation>
<dbReference type="EMBL" id="CP024178">
    <property type="protein sequence ID" value="ATQ84259.1"/>
    <property type="molecule type" value="Genomic_DNA"/>
</dbReference>
<dbReference type="Gene3D" id="1.25.40.10">
    <property type="entry name" value="Tetratricopeptide repeat domain"/>
    <property type="match status" value="1"/>
</dbReference>
<organism evidence="1">
    <name type="scientific">Faucicola osloensis</name>
    <name type="common">Moraxella osloensis</name>
    <dbReference type="NCBI Taxonomy" id="34062"/>
    <lineage>
        <taxon>Bacteria</taxon>
        <taxon>Pseudomonadati</taxon>
        <taxon>Pseudomonadota</taxon>
        <taxon>Gammaproteobacteria</taxon>
        <taxon>Moraxellales</taxon>
        <taxon>Moraxellaceae</taxon>
        <taxon>Faucicola</taxon>
    </lineage>
</organism>
<dbReference type="InterPro" id="IPR011990">
    <property type="entry name" value="TPR-like_helical_dom_sf"/>
</dbReference>
<dbReference type="InterPro" id="IPR050767">
    <property type="entry name" value="Sel1_AlgK"/>
</dbReference>
<name>A0A270AJF2_FAUOS</name>
<dbReference type="RefSeq" id="WP_050325977.1">
    <property type="nucleotide sequence ID" value="NZ_JAHXPO010000018.1"/>
</dbReference>
<protein>
    <submittedName>
        <fullName evidence="1">Sel1 repeat family protein</fullName>
    </submittedName>
</protein>
<dbReference type="AlphaFoldDB" id="A0A270AJF2"/>
<gene>
    <name evidence="1" type="ORF">YHS_09955</name>
</gene>
<reference evidence="1" key="1">
    <citation type="submission" date="2017-10" db="EMBL/GenBank/DDBJ databases">
        <title>Complete Genome Sequence from Moraxella oslensis YHS isolated from human skin.</title>
        <authorList>
            <person name="Lee K."/>
            <person name="Lim J.Y."/>
            <person name="Hwang I."/>
        </authorList>
    </citation>
    <scope>NUCLEOTIDE SEQUENCE</scope>
    <source>
        <strain evidence="1">YHS</strain>
        <plasmid evidence="1">pYHS2</plasmid>
    </source>
</reference>
<evidence type="ECO:0000313" key="1">
    <source>
        <dbReference type="EMBL" id="ATQ84259.1"/>
    </source>
</evidence>
<dbReference type="PANTHER" id="PTHR11102:SF160">
    <property type="entry name" value="ERAD-ASSOCIATED E3 UBIQUITIN-PROTEIN LIGASE COMPONENT HRD3"/>
    <property type="match status" value="1"/>
</dbReference>
<accession>A0A270AJF2</accession>
<dbReference type="SMART" id="SM00671">
    <property type="entry name" value="SEL1"/>
    <property type="match status" value="4"/>
</dbReference>